<comment type="caution">
    <text evidence="1">The sequence shown here is derived from an EMBL/GenBank/DDBJ whole genome shotgun (WGS) entry which is preliminary data.</text>
</comment>
<keyword evidence="2" id="KW-1185">Reference proteome</keyword>
<dbReference type="AlphaFoldDB" id="A0A6G0W289"/>
<dbReference type="Proteomes" id="UP000478052">
    <property type="component" value="Unassembled WGS sequence"/>
</dbReference>
<evidence type="ECO:0000313" key="2">
    <source>
        <dbReference type="Proteomes" id="UP000478052"/>
    </source>
</evidence>
<name>A0A6G0W289_APHCR</name>
<evidence type="ECO:0000313" key="1">
    <source>
        <dbReference type="EMBL" id="KAF0720657.1"/>
    </source>
</evidence>
<reference evidence="1 2" key="1">
    <citation type="submission" date="2019-08" db="EMBL/GenBank/DDBJ databases">
        <title>Whole genome of Aphis craccivora.</title>
        <authorList>
            <person name="Voronova N.V."/>
            <person name="Shulinski R.S."/>
            <person name="Bandarenka Y.V."/>
            <person name="Zhorov D.G."/>
            <person name="Warner D."/>
        </authorList>
    </citation>
    <scope>NUCLEOTIDE SEQUENCE [LARGE SCALE GENOMIC DNA]</scope>
    <source>
        <strain evidence="1">180601</strain>
        <tissue evidence="1">Whole Body</tissue>
    </source>
</reference>
<dbReference type="PANTHER" id="PTHR47018">
    <property type="entry name" value="CXC DOMAIN-CONTAINING PROTEIN-RELATED"/>
    <property type="match status" value="1"/>
</dbReference>
<dbReference type="EMBL" id="VUJU01009418">
    <property type="protein sequence ID" value="KAF0720657.1"/>
    <property type="molecule type" value="Genomic_DNA"/>
</dbReference>
<dbReference type="OrthoDB" id="6629976at2759"/>
<proteinExistence type="predicted"/>
<accession>A0A6G0W289</accession>
<gene>
    <name evidence="1" type="ORF">FWK35_00031370</name>
</gene>
<feature type="non-terminal residue" evidence="1">
    <location>
        <position position="1"/>
    </location>
</feature>
<dbReference type="PANTHER" id="PTHR47018:SF3">
    <property type="entry name" value="MYCBP-ASSOCIATED PROTEIN"/>
    <property type="match status" value="1"/>
</dbReference>
<sequence>VLKRLNSVICLVSEESKYHKSCERKFCSTNPVDENKKRGRPQDENLANAFFNLCDFLESENECQFGLNFLHEKMEGTCDEKTLKNKLINKYGADIIITTSRGRKSVVSFKNTGFKVLTNAWYDSKKENEEEERLRIVEAAATIIREDIRSFVYETDSFPLPNKFMDDVKQDIPKTLLFFLSEVCAHAIINCSRPRSFISPILLGLGLYLHRHFSTKRAIDIFSNFGFCASYTDVYVFETSSLLYPQPKVNRNSFSQFVFDNADFNINTIDGYNTFHTIGGIQCVVPKNAIQWNERRPTVYNMTYVSPSELHWMCAQWLGVIKFPGWNGFMETITDSWEYQETQISFLPFVNLPPSSPDCIHSVLIFAAQECKKLNQRTSKTWRVYMGSIGFIMAGSGLRELWNTIYAANLIDKMMTGHAYSRAVRAYMLTQLCLSKIILDEIELTEEYKITSKNYISSTDYTTSTLEDIENHEIIQDLILHILRQFIYAERIGNWYLHLEWVEKMIPFFHSTGHFQYAKSAHLYLQDMYQLEKHMHPEKFQKFCNKEQTLMRSMKTSGGLINGQGFHNSVLVRWLIGTPVASTITDQIEQFTNTFNFTSEQHVDQRDSRMKIDNKHIGILSNWLNIHSPFPELHEIMSISTGVVGNEQINCYQAQEVGQQTMKNVIGDNFSDIKFQRSNRVVSLDFAKKLTVCIRDEILSIDPLLLFQRIMIRVKTEEELKECFEYEIFHFHCSTNQVKCGKQKNRFYMMCFQVQQTHIMFWTKMLLYTDYTTSTLEEIENHELIQVLIRKVENQIKIIASRVKTATLWIQYFYLVHILRQFIYAERIGNWYLHLECVEKMIPFFHSTGHFQYAKSAHLYLQDMYQLEKHMHPEEFQKFCNKGYFTIKRSSKFWCGTWSDMTIEQTLMRSMKTSGGLINGRGFQNSVLVRWLIGTPVASTITDQIEQFTNTFNSTSEQHKLIKLKIQYPPDRGSSRSLVATSRRCVPHNQEALTTSSELSFDIVYVAQSSGVDVSFEIEERLLFSFIGSADIAFYKFVEKIPNLESLFRLKYINFKKVKDNL</sequence>
<organism evidence="1 2">
    <name type="scientific">Aphis craccivora</name>
    <name type="common">Cowpea aphid</name>
    <dbReference type="NCBI Taxonomy" id="307492"/>
    <lineage>
        <taxon>Eukaryota</taxon>
        <taxon>Metazoa</taxon>
        <taxon>Ecdysozoa</taxon>
        <taxon>Arthropoda</taxon>
        <taxon>Hexapoda</taxon>
        <taxon>Insecta</taxon>
        <taxon>Pterygota</taxon>
        <taxon>Neoptera</taxon>
        <taxon>Paraneoptera</taxon>
        <taxon>Hemiptera</taxon>
        <taxon>Sternorrhyncha</taxon>
        <taxon>Aphidomorpha</taxon>
        <taxon>Aphidoidea</taxon>
        <taxon>Aphididae</taxon>
        <taxon>Aphidini</taxon>
        <taxon>Aphis</taxon>
        <taxon>Aphis</taxon>
    </lineage>
</organism>
<protein>
    <submittedName>
        <fullName evidence="1">Uncharacterized protein</fullName>
    </submittedName>
</protein>